<name>A0A1T5K248_9MICO</name>
<evidence type="ECO:0000313" key="2">
    <source>
        <dbReference type="Proteomes" id="UP000189777"/>
    </source>
</evidence>
<keyword evidence="2" id="KW-1185">Reference proteome</keyword>
<dbReference type="RefSeq" id="WP_079573575.1">
    <property type="nucleotide sequence ID" value="NZ_FUZQ01000003.1"/>
</dbReference>
<proteinExistence type="predicted"/>
<evidence type="ECO:0008006" key="3">
    <source>
        <dbReference type="Google" id="ProtNLM"/>
    </source>
</evidence>
<dbReference type="EMBL" id="FUZQ01000003">
    <property type="protein sequence ID" value="SKC57721.1"/>
    <property type="molecule type" value="Genomic_DNA"/>
</dbReference>
<dbReference type="OrthoDB" id="5143202at2"/>
<sequence length="326" mass="35243">MHRRLVVPASLRQIAAAQEGLVSSEQCHEHGLTKQNAAALVGRQDWGRVARGVFDTGAAGGTTDPFDVPRRRSALVGVLARPGSVATGLCALVWQGVQGAPAHIAPEVTFPDGSPRSGGPGRVRRERLRRWVVVGGLPCVPAELALAQAVPELDRGHAVALMDSARHRRVVTEDEFRRAREAARGRRGAARASPWWDESDPRAESPIETAARLACTDASYPPDALQLVVRDARGRFLARVDLAWLLPGGRVLLLELDGRDAHTTPKALFGDRRRQNGLTSHGAVLLRFTGRDVARGVVVDEVRRVLAAAGWSPHPWPADRPFVLST</sequence>
<protein>
    <recommendedName>
        <fullName evidence="3">Transcriptional regulator, AbiEi antitoxin, Type IV TA system</fullName>
    </recommendedName>
</protein>
<organism evidence="1 2">
    <name type="scientific">Krasilnikoviella flava</name>
    <dbReference type="NCBI Taxonomy" id="526729"/>
    <lineage>
        <taxon>Bacteria</taxon>
        <taxon>Bacillati</taxon>
        <taxon>Actinomycetota</taxon>
        <taxon>Actinomycetes</taxon>
        <taxon>Micrococcales</taxon>
        <taxon>Promicromonosporaceae</taxon>
        <taxon>Krasilnikoviella</taxon>
    </lineage>
</organism>
<accession>A0A1T5K248</accession>
<reference evidence="1 2" key="1">
    <citation type="submission" date="2017-02" db="EMBL/GenBank/DDBJ databases">
        <authorList>
            <person name="Peterson S.W."/>
        </authorList>
    </citation>
    <scope>NUCLEOTIDE SEQUENCE [LARGE SCALE GENOMIC DNA]</scope>
    <source>
        <strain evidence="1 2">DSM 21481</strain>
    </source>
</reference>
<dbReference type="AlphaFoldDB" id="A0A1T5K248"/>
<dbReference type="STRING" id="526729.SAMN04324258_1768"/>
<evidence type="ECO:0000313" key="1">
    <source>
        <dbReference type="EMBL" id="SKC57721.1"/>
    </source>
</evidence>
<dbReference type="Proteomes" id="UP000189777">
    <property type="component" value="Unassembled WGS sequence"/>
</dbReference>
<gene>
    <name evidence="1" type="ORF">SAMN04324258_1768</name>
</gene>